<dbReference type="EMBL" id="CM001889">
    <property type="protein sequence ID" value="EOY49279.1"/>
    <property type="molecule type" value="Genomic_DNA"/>
</dbReference>
<protein>
    <submittedName>
        <fullName evidence="1">Uncharacterized protein</fullName>
    </submittedName>
</protein>
<proteinExistence type="predicted"/>
<evidence type="ECO:0000313" key="1">
    <source>
        <dbReference type="EMBL" id="EOY49279.1"/>
    </source>
</evidence>
<dbReference type="Proteomes" id="UP000014062">
    <property type="component" value="Chromosome"/>
</dbReference>
<organism evidence="1 2">
    <name type="scientific">Streptomyces lividans 1326</name>
    <dbReference type="NCBI Taxonomy" id="1200984"/>
    <lineage>
        <taxon>Bacteria</taxon>
        <taxon>Bacillati</taxon>
        <taxon>Actinomycetota</taxon>
        <taxon>Actinomycetes</taxon>
        <taxon>Kitasatosporales</taxon>
        <taxon>Streptomycetaceae</taxon>
        <taxon>Streptomyces</taxon>
    </lineage>
</organism>
<dbReference type="AlphaFoldDB" id="A0A7U9DSG9"/>
<accession>A0A7U9DSG9</accession>
<sequence>MRGPHHQQVPPRPCRCSYWCFLRMKAVRDKRVQYERMSH</sequence>
<evidence type="ECO:0000313" key="2">
    <source>
        <dbReference type="Proteomes" id="UP000014062"/>
    </source>
</evidence>
<gene>
    <name evidence="1" type="ORF">SLI_4571</name>
</gene>
<name>A0A7U9DSG9_STRLI</name>
<reference evidence="2" key="1">
    <citation type="journal article" date="2013" name="Genome Biol. Evol.">
        <title>The genome sequence of Streptomyces lividans 66 reveals a novel tRNA-dependent peptide biosynthetic system within a metal-related genomic island.</title>
        <authorList>
            <person name="Cruz-Morales P."/>
            <person name="Vijgenboom E."/>
            <person name="Iruegas-Bocardo F."/>
            <person name="Girard G."/>
            <person name="Yanez-Guerra L.A."/>
            <person name="Ramos-Aboites H.E."/>
            <person name="Pernodet J.L."/>
            <person name="Anne J."/>
            <person name="van Wezel G.P."/>
            <person name="Barona-Gomez F."/>
        </authorList>
    </citation>
    <scope>NUCLEOTIDE SEQUENCE [LARGE SCALE GENOMIC DNA]</scope>
    <source>
        <strain evidence="2">1326</strain>
    </source>
</reference>